<sequence>MARRMRAFHQKTAREEGVMRRRRDKAWKGALRAM</sequence>
<name>A0A2P2QBK0_RHIMU</name>
<dbReference type="AlphaFoldDB" id="A0A2P2QBK0"/>
<evidence type="ECO:0000313" key="2">
    <source>
        <dbReference type="EMBL" id="MBX64371.1"/>
    </source>
</evidence>
<accession>A0A2P2QBK0</accession>
<evidence type="ECO:0000256" key="1">
    <source>
        <dbReference type="SAM" id="MobiDB-lite"/>
    </source>
</evidence>
<feature type="region of interest" description="Disordered" evidence="1">
    <location>
        <begin position="1"/>
        <end position="21"/>
    </location>
</feature>
<proteinExistence type="predicted"/>
<dbReference type="EMBL" id="GGEC01083887">
    <property type="protein sequence ID" value="MBX64371.1"/>
    <property type="molecule type" value="Transcribed_RNA"/>
</dbReference>
<protein>
    <submittedName>
        <fullName evidence="2">Uncharacterized protein</fullName>
    </submittedName>
</protein>
<organism evidence="2">
    <name type="scientific">Rhizophora mucronata</name>
    <name type="common">Asiatic mangrove</name>
    <dbReference type="NCBI Taxonomy" id="61149"/>
    <lineage>
        <taxon>Eukaryota</taxon>
        <taxon>Viridiplantae</taxon>
        <taxon>Streptophyta</taxon>
        <taxon>Embryophyta</taxon>
        <taxon>Tracheophyta</taxon>
        <taxon>Spermatophyta</taxon>
        <taxon>Magnoliopsida</taxon>
        <taxon>eudicotyledons</taxon>
        <taxon>Gunneridae</taxon>
        <taxon>Pentapetalae</taxon>
        <taxon>rosids</taxon>
        <taxon>fabids</taxon>
        <taxon>Malpighiales</taxon>
        <taxon>Rhizophoraceae</taxon>
        <taxon>Rhizophora</taxon>
    </lineage>
</organism>
<reference evidence="2" key="1">
    <citation type="submission" date="2018-02" db="EMBL/GenBank/DDBJ databases">
        <title>Rhizophora mucronata_Transcriptome.</title>
        <authorList>
            <person name="Meera S.P."/>
            <person name="Sreeshan A."/>
            <person name="Augustine A."/>
        </authorList>
    </citation>
    <scope>NUCLEOTIDE SEQUENCE</scope>
    <source>
        <tissue evidence="2">Leaf</tissue>
    </source>
</reference>
<feature type="compositionally biased region" description="Basic residues" evidence="1">
    <location>
        <begin position="1"/>
        <end position="11"/>
    </location>
</feature>